<dbReference type="GO" id="GO:0000776">
    <property type="term" value="C:kinetochore"/>
    <property type="evidence" value="ECO:0007669"/>
    <property type="project" value="TreeGrafter"/>
</dbReference>
<reference evidence="3" key="1">
    <citation type="submission" date="2021-02" db="EMBL/GenBank/DDBJ databases">
        <authorList>
            <person name="Nowell W R."/>
        </authorList>
    </citation>
    <scope>NUCLEOTIDE SEQUENCE</scope>
    <source>
        <strain evidence="3">Ploen Becks lab</strain>
    </source>
</reference>
<dbReference type="GO" id="GO:0040001">
    <property type="term" value="P:establishment of mitotic spindle localization"/>
    <property type="evidence" value="ECO:0007669"/>
    <property type="project" value="TreeGrafter"/>
</dbReference>
<dbReference type="GO" id="GO:0045180">
    <property type="term" value="C:basal cortex"/>
    <property type="evidence" value="ECO:0007669"/>
    <property type="project" value="TreeGrafter"/>
</dbReference>
<feature type="domain" description="TOG" evidence="2">
    <location>
        <begin position="797"/>
        <end position="1027"/>
    </location>
</feature>
<dbReference type="InterPro" id="IPR011989">
    <property type="entry name" value="ARM-like"/>
</dbReference>
<dbReference type="GO" id="GO:0008017">
    <property type="term" value="F:microtubule binding"/>
    <property type="evidence" value="ECO:0007669"/>
    <property type="project" value="TreeGrafter"/>
</dbReference>
<feature type="region of interest" description="Disordered" evidence="1">
    <location>
        <begin position="668"/>
        <end position="752"/>
    </location>
</feature>
<name>A0A813M4T3_9BILA</name>
<dbReference type="InterPro" id="IPR016024">
    <property type="entry name" value="ARM-type_fold"/>
</dbReference>
<dbReference type="Pfam" id="PF12348">
    <property type="entry name" value="CLASP_N"/>
    <property type="match status" value="1"/>
</dbReference>
<dbReference type="GO" id="GO:0005815">
    <property type="term" value="C:microtubule organizing center"/>
    <property type="evidence" value="ECO:0007669"/>
    <property type="project" value="TreeGrafter"/>
</dbReference>
<feature type="region of interest" description="Disordered" evidence="1">
    <location>
        <begin position="580"/>
        <end position="631"/>
    </location>
</feature>
<dbReference type="PANTHER" id="PTHR21567">
    <property type="entry name" value="CLASP"/>
    <property type="match status" value="1"/>
</dbReference>
<dbReference type="GO" id="GO:0072686">
    <property type="term" value="C:mitotic spindle"/>
    <property type="evidence" value="ECO:0007669"/>
    <property type="project" value="TreeGrafter"/>
</dbReference>
<gene>
    <name evidence="3" type="ORF">OXX778_LOCUS630</name>
</gene>
<feature type="domain" description="TOG" evidence="2">
    <location>
        <begin position="229"/>
        <end position="465"/>
    </location>
</feature>
<dbReference type="GO" id="GO:0005881">
    <property type="term" value="C:cytoplasmic microtubule"/>
    <property type="evidence" value="ECO:0007669"/>
    <property type="project" value="TreeGrafter"/>
</dbReference>
<evidence type="ECO:0000256" key="1">
    <source>
        <dbReference type="SAM" id="MobiDB-lite"/>
    </source>
</evidence>
<dbReference type="GO" id="GO:0090307">
    <property type="term" value="P:mitotic spindle assembly"/>
    <property type="evidence" value="ECO:0007669"/>
    <property type="project" value="TreeGrafter"/>
</dbReference>
<keyword evidence="4" id="KW-1185">Reference proteome</keyword>
<dbReference type="SUPFAM" id="SSF48371">
    <property type="entry name" value="ARM repeat"/>
    <property type="match status" value="2"/>
</dbReference>
<dbReference type="InterPro" id="IPR034085">
    <property type="entry name" value="TOG"/>
</dbReference>
<proteinExistence type="predicted"/>
<feature type="compositionally biased region" description="Polar residues" evidence="1">
    <location>
        <begin position="615"/>
        <end position="629"/>
    </location>
</feature>
<dbReference type="OrthoDB" id="46159at2759"/>
<evidence type="ECO:0000313" key="3">
    <source>
        <dbReference type="EMBL" id="CAF0708579.1"/>
    </source>
</evidence>
<dbReference type="SMART" id="SM01349">
    <property type="entry name" value="TOG"/>
    <property type="match status" value="3"/>
</dbReference>
<feature type="region of interest" description="Disordered" evidence="1">
    <location>
        <begin position="1085"/>
        <end position="1113"/>
    </location>
</feature>
<dbReference type="EMBL" id="CAJNOC010000034">
    <property type="protein sequence ID" value="CAF0708579.1"/>
    <property type="molecule type" value="Genomic_DNA"/>
</dbReference>
<evidence type="ECO:0000259" key="2">
    <source>
        <dbReference type="SMART" id="SM01349"/>
    </source>
</evidence>
<accession>A0A813M4T3</accession>
<dbReference type="InterPro" id="IPR024395">
    <property type="entry name" value="CLASP_N_dom"/>
</dbReference>
<comment type="caution">
    <text evidence="3">The sequence shown here is derived from an EMBL/GenBank/DDBJ whole genome shotgun (WGS) entry which is preliminary data.</text>
</comment>
<sequence>MNPNLMEQFLGPSTQFFCFNQNEINVVATPIDRKTCLLTKRNIFTTQVAKNSLKNPDIISSSYINNNNCIENNNNNNNNSIINNSFSSGIKNMRSSYTKFYHNLSNDELNDSNHTTTESDNQLDKTIDLEDDLTDNDVKNTSIQSIQSKSTTIDSNLADLSTISIGSIPTSTSTSNISNINKVTTMQRPPSSKIAKSSVPPRSSSAAGGAGAVDENVFNSEFEKVPPINVYSARDVEQHINQICDSFNNVEDWAGRCNSMKKVRGLVIACREEYETEVFEAIKKIPAHFANQTKDLRSQIVREACITLAYLSITFGNRLDTFMEFQMTNLINLIQNSAKIMATSALISLRFIIGHTQTPKLVPFFATAIESKSKDIRRAGCEFINQICQTWEPNTIDKVSNQLFNSLKKGIVDADKDARAFARTAFWSYYNHYPNQAEIIINGLDPKTRDTLLKENKGMHGSVKSLNSGQAGMDQVDNKPKSTLAVATGSKMKRSTSAVDIKNARSNSSIVNYKYINNNNNIETSSIIDASDILAASELENTDLLQSGEFNFDLASKSSLFTTSALNQSLKSIQKLRTGSRIPTPGEMAQRSQIATSRIPTSTSTIPTPSKASRIVQSQPGSRSTSPTPKYSYITNNLNSLNTSISSYTNGHMSPVLNNSLLNNLSNRLESTPPNYSHVKSKINSGVSQSAGSAKSKIPTSSRNSSRESSPGRKSNYGSERRPSVSKTPSRRPSGRTYSGSQDGDSSFSQSVTPKFYMKSRIRRGWDDVSDEASETSSLCSDRSFSSSIGGNRVTEDMNETITLLNSGQWTEKRDGLINVKLMIQANRPFQKQELKRLNDNFSKLFTEVNVKVFSTFLETLEVFIRANKNELKDWLSILLPRLLFRLGNENSQSLYSKLCQCLEAIRSSFDIDQQFKVLISVINEATTERSNVKSRIAILKYLQDIICIMEPCDFHANEEFKNAVGRIALFTTEPKSQETRRAAQAVLIGLFNLNTPEFSAMVKDLPPKIHLACTEILKTHMKNLTHDQNKTKKIPTSYSTLTKFKPASQFFNDYLTENSTQLSHVIKDIQNLNMNTNFSKKLDTLSKDSGMQSNPDVDSDSDGATSSVSSTSKLPSLSHIISILSLHQANPPSTSEKLKAMKDLTDLIKSGNRPECKWEENFKCVLVNLFNYFEQFSMSNENTLDQAFDTQTLLCLRELLQFQYKEFQKYTELTIVKLLSIYRETPQNELHKLVEDVVYTAARCLPPETTANVLKPIIEQAEYPKNLIAIRMLQKTVEQMSPELGNRLLNDMLSALLFAWDSPHSPVRKASVFCLVSLYMTIGDPLREHLNHLSSSKLKLLNVYINRAKESRETS</sequence>
<feature type="compositionally biased region" description="Low complexity" evidence="1">
    <location>
        <begin position="594"/>
        <end position="613"/>
    </location>
</feature>
<evidence type="ECO:0000313" key="4">
    <source>
        <dbReference type="Proteomes" id="UP000663879"/>
    </source>
</evidence>
<dbReference type="Gene3D" id="1.25.10.10">
    <property type="entry name" value="Leucine-rich Repeat Variant"/>
    <property type="match status" value="3"/>
</dbReference>
<feature type="domain" description="TOG" evidence="2">
    <location>
        <begin position="1117"/>
        <end position="1355"/>
    </location>
</feature>
<dbReference type="PANTHER" id="PTHR21567:SF9">
    <property type="entry name" value="CLIP-ASSOCIATING PROTEIN"/>
    <property type="match status" value="1"/>
</dbReference>
<feature type="compositionally biased region" description="Low complexity" evidence="1">
    <location>
        <begin position="739"/>
        <end position="751"/>
    </location>
</feature>
<protein>
    <recommendedName>
        <fullName evidence="2">TOG domain-containing protein</fullName>
    </recommendedName>
</protein>
<dbReference type="Proteomes" id="UP000663879">
    <property type="component" value="Unassembled WGS sequence"/>
</dbReference>
<dbReference type="GO" id="GO:0005876">
    <property type="term" value="C:spindle microtubule"/>
    <property type="evidence" value="ECO:0007669"/>
    <property type="project" value="TreeGrafter"/>
</dbReference>
<feature type="compositionally biased region" description="Polar residues" evidence="1">
    <location>
        <begin position="682"/>
        <end position="693"/>
    </location>
</feature>
<feature type="region of interest" description="Disordered" evidence="1">
    <location>
        <begin position="185"/>
        <end position="211"/>
    </location>
</feature>
<feature type="compositionally biased region" description="Low complexity" evidence="1">
    <location>
        <begin position="1103"/>
        <end position="1113"/>
    </location>
</feature>
<organism evidence="3 4">
    <name type="scientific">Brachionus calyciflorus</name>
    <dbReference type="NCBI Taxonomy" id="104777"/>
    <lineage>
        <taxon>Eukaryota</taxon>
        <taxon>Metazoa</taxon>
        <taxon>Spiralia</taxon>
        <taxon>Gnathifera</taxon>
        <taxon>Rotifera</taxon>
        <taxon>Eurotatoria</taxon>
        <taxon>Monogononta</taxon>
        <taxon>Pseudotrocha</taxon>
        <taxon>Ploima</taxon>
        <taxon>Brachionidae</taxon>
        <taxon>Brachionus</taxon>
    </lineage>
</organism>